<dbReference type="PROSITE" id="PS00022">
    <property type="entry name" value="EGF_1"/>
    <property type="match status" value="1"/>
</dbReference>
<sequence>MPMKPGCQDRLVDESQHIGSFTASNKINCVLNCTRDIRCGAVNFIPSTKLCITFNPPYNLDCSVMTISVGAFIYEKLECLHGSSRHAVSKRCICVNGFVGPRCERLMKDCSEGKQWSYQGVYSILPTYSEKPFNVFCRLKGTTVIQRRQVGNVNFNRNWTDYKNGFGDMTNGDFWLGLQKVYELLNNALDTGRYNLINTAILDNATTIRSSILGFSIEDESLNYQLRLTSVEINENNTLGDCYTPLKNQPFSTPDNDQTSSSCASMFHSGWWFNNTICSDCNPNGFFTPGTVSLNNSQWFWNTDGLNTIPDSFEIRMKYRKNP</sequence>
<dbReference type="EMBL" id="JAZGQO010000021">
    <property type="protein sequence ID" value="KAK6166310.1"/>
    <property type="molecule type" value="Genomic_DNA"/>
</dbReference>
<name>A0AAN8J427_PATCE</name>
<evidence type="ECO:0000313" key="3">
    <source>
        <dbReference type="Proteomes" id="UP001347796"/>
    </source>
</evidence>
<evidence type="ECO:0000259" key="1">
    <source>
        <dbReference type="PROSITE" id="PS51406"/>
    </source>
</evidence>
<dbReference type="PANTHER" id="PTHR19143">
    <property type="entry name" value="FIBRINOGEN/TENASCIN/ANGIOPOEITIN"/>
    <property type="match status" value="1"/>
</dbReference>
<dbReference type="Pfam" id="PF00147">
    <property type="entry name" value="Fibrinogen_C"/>
    <property type="match status" value="1"/>
</dbReference>
<dbReference type="SUPFAM" id="SSF56496">
    <property type="entry name" value="Fibrinogen C-terminal domain-like"/>
    <property type="match status" value="1"/>
</dbReference>
<comment type="caution">
    <text evidence="2">The sequence shown here is derived from an EMBL/GenBank/DDBJ whole genome shotgun (WGS) entry which is preliminary data.</text>
</comment>
<organism evidence="2 3">
    <name type="scientific">Patella caerulea</name>
    <name type="common">Rayed Mediterranean limpet</name>
    <dbReference type="NCBI Taxonomy" id="87958"/>
    <lineage>
        <taxon>Eukaryota</taxon>
        <taxon>Metazoa</taxon>
        <taxon>Spiralia</taxon>
        <taxon>Lophotrochozoa</taxon>
        <taxon>Mollusca</taxon>
        <taxon>Gastropoda</taxon>
        <taxon>Patellogastropoda</taxon>
        <taxon>Patelloidea</taxon>
        <taxon>Patellidae</taxon>
        <taxon>Patella</taxon>
    </lineage>
</organism>
<dbReference type="PROSITE" id="PS51406">
    <property type="entry name" value="FIBRINOGEN_C_2"/>
    <property type="match status" value="1"/>
</dbReference>
<feature type="domain" description="Fibrinogen C-terminal" evidence="1">
    <location>
        <begin position="101"/>
        <end position="285"/>
    </location>
</feature>
<evidence type="ECO:0000313" key="2">
    <source>
        <dbReference type="EMBL" id="KAK6166310.1"/>
    </source>
</evidence>
<dbReference type="InterPro" id="IPR000742">
    <property type="entry name" value="EGF"/>
</dbReference>
<gene>
    <name evidence="2" type="ORF">SNE40_023037</name>
</gene>
<reference evidence="2 3" key="1">
    <citation type="submission" date="2024-01" db="EMBL/GenBank/DDBJ databases">
        <title>The genome of the rayed Mediterranean limpet Patella caerulea (Linnaeus, 1758).</title>
        <authorList>
            <person name="Anh-Thu Weber A."/>
            <person name="Halstead-Nussloch G."/>
        </authorList>
    </citation>
    <scope>NUCLEOTIDE SEQUENCE [LARGE SCALE GENOMIC DNA]</scope>
    <source>
        <strain evidence="2">AATW-2023a</strain>
        <tissue evidence="2">Whole specimen</tissue>
    </source>
</reference>
<dbReference type="GO" id="GO:0005615">
    <property type="term" value="C:extracellular space"/>
    <property type="evidence" value="ECO:0007669"/>
    <property type="project" value="TreeGrafter"/>
</dbReference>
<protein>
    <recommendedName>
        <fullName evidence="1">Fibrinogen C-terminal domain-containing protein</fullName>
    </recommendedName>
</protein>
<dbReference type="PANTHER" id="PTHR19143:SF327">
    <property type="entry name" value="FI21813P1-RELATED"/>
    <property type="match status" value="1"/>
</dbReference>
<dbReference type="InterPro" id="IPR014716">
    <property type="entry name" value="Fibrinogen_a/b/g_C_1"/>
</dbReference>
<dbReference type="InterPro" id="IPR036056">
    <property type="entry name" value="Fibrinogen-like_C"/>
</dbReference>
<dbReference type="PROSITE" id="PS01186">
    <property type="entry name" value="EGF_2"/>
    <property type="match status" value="1"/>
</dbReference>
<dbReference type="InterPro" id="IPR050373">
    <property type="entry name" value="Fibrinogen_C-term_domain"/>
</dbReference>
<proteinExistence type="predicted"/>
<dbReference type="AlphaFoldDB" id="A0AAN8J427"/>
<dbReference type="SMART" id="SM00186">
    <property type="entry name" value="FBG"/>
    <property type="match status" value="1"/>
</dbReference>
<accession>A0AAN8J427</accession>
<dbReference type="Gene3D" id="3.90.215.10">
    <property type="entry name" value="Gamma Fibrinogen, chain A, domain 1"/>
    <property type="match status" value="1"/>
</dbReference>
<keyword evidence="3" id="KW-1185">Reference proteome</keyword>
<dbReference type="Proteomes" id="UP001347796">
    <property type="component" value="Unassembled WGS sequence"/>
</dbReference>
<dbReference type="InterPro" id="IPR002181">
    <property type="entry name" value="Fibrinogen_a/b/g_C_dom"/>
</dbReference>